<accession>A0A0J0XR59</accession>
<evidence type="ECO:0000259" key="6">
    <source>
        <dbReference type="Pfam" id="PF21719"/>
    </source>
</evidence>
<keyword evidence="2" id="KW-0853">WD repeat</keyword>
<protein>
    <submittedName>
        <fullName evidence="7">Uncharacterized protein</fullName>
    </submittedName>
</protein>
<dbReference type="AlphaFoldDB" id="A0A0J0XR59"/>
<evidence type="ECO:0000256" key="1">
    <source>
        <dbReference type="ARBA" id="ARBA00009713"/>
    </source>
</evidence>
<dbReference type="InterPro" id="IPR037593">
    <property type="entry name" value="MIOS/Sea4"/>
</dbReference>
<dbReference type="InterPro" id="IPR036322">
    <property type="entry name" value="WD40_repeat_dom_sf"/>
</dbReference>
<feature type="region of interest" description="Disordered" evidence="4">
    <location>
        <begin position="599"/>
        <end position="618"/>
    </location>
</feature>
<dbReference type="Pfam" id="PF21720">
    <property type="entry name" value="MIOS_WD40"/>
    <property type="match status" value="1"/>
</dbReference>
<dbReference type="InterPro" id="IPR031488">
    <property type="entry name" value="Zn_ribbon_mio"/>
</dbReference>
<feature type="region of interest" description="Disordered" evidence="4">
    <location>
        <begin position="413"/>
        <end position="437"/>
    </location>
</feature>
<dbReference type="InterPro" id="IPR001680">
    <property type="entry name" value="WD40_rpt"/>
</dbReference>
<dbReference type="EMBL" id="KQ087194">
    <property type="protein sequence ID" value="KLT43557.1"/>
    <property type="molecule type" value="Genomic_DNA"/>
</dbReference>
<dbReference type="OrthoDB" id="341486at2759"/>
<comment type="similarity">
    <text evidence="1">Belongs to the WD repeat mio family.</text>
</comment>
<evidence type="ECO:0000256" key="2">
    <source>
        <dbReference type="ARBA" id="ARBA00022574"/>
    </source>
</evidence>
<dbReference type="GO" id="GO:1904263">
    <property type="term" value="P:positive regulation of TORC1 signaling"/>
    <property type="evidence" value="ECO:0007669"/>
    <property type="project" value="TreeGrafter"/>
</dbReference>
<evidence type="ECO:0000256" key="4">
    <source>
        <dbReference type="SAM" id="MobiDB-lite"/>
    </source>
</evidence>
<gene>
    <name evidence="7" type="ORF">CC85DRAFT_284480</name>
</gene>
<dbReference type="SUPFAM" id="SSF50978">
    <property type="entry name" value="WD40 repeat-like"/>
    <property type="match status" value="1"/>
</dbReference>
<dbReference type="Gene3D" id="2.130.10.10">
    <property type="entry name" value="YVTN repeat-like/Quinoprotein amine dehydrogenase"/>
    <property type="match status" value="2"/>
</dbReference>
<dbReference type="Pfam" id="PF21719">
    <property type="entry name" value="MIOS_a-sol"/>
    <property type="match status" value="1"/>
</dbReference>
<dbReference type="SMART" id="SM00320">
    <property type="entry name" value="WD40"/>
    <property type="match status" value="3"/>
</dbReference>
<feature type="domain" description="MIOS-like alpha-solenoid" evidence="6">
    <location>
        <begin position="649"/>
        <end position="781"/>
    </location>
</feature>
<evidence type="ECO:0000256" key="3">
    <source>
        <dbReference type="ARBA" id="ARBA00022737"/>
    </source>
</evidence>
<organism evidence="7 8">
    <name type="scientific">Cutaneotrichosporon oleaginosum</name>
    <dbReference type="NCBI Taxonomy" id="879819"/>
    <lineage>
        <taxon>Eukaryota</taxon>
        <taxon>Fungi</taxon>
        <taxon>Dikarya</taxon>
        <taxon>Basidiomycota</taxon>
        <taxon>Agaricomycotina</taxon>
        <taxon>Tremellomycetes</taxon>
        <taxon>Trichosporonales</taxon>
        <taxon>Trichosporonaceae</taxon>
        <taxon>Cutaneotrichosporon</taxon>
    </lineage>
</organism>
<dbReference type="STRING" id="879819.A0A0J0XR59"/>
<dbReference type="InterPro" id="IPR015943">
    <property type="entry name" value="WD40/YVTN_repeat-like_dom_sf"/>
</dbReference>
<evidence type="ECO:0000259" key="5">
    <source>
        <dbReference type="Pfam" id="PF17034"/>
    </source>
</evidence>
<reference evidence="7 8" key="1">
    <citation type="submission" date="2015-03" db="EMBL/GenBank/DDBJ databases">
        <title>Genomics and transcriptomics of the oil-accumulating basidiomycete yeast T. oleaginosus allow insights into substrate utilization and the diverse evolutionary trajectories of mating systems in fungi.</title>
        <authorList>
            <consortium name="DOE Joint Genome Institute"/>
            <person name="Kourist R."/>
            <person name="Kracht O."/>
            <person name="Bracharz F."/>
            <person name="Lipzen A."/>
            <person name="Nolan M."/>
            <person name="Ohm R."/>
            <person name="Grigoriev I."/>
            <person name="Sun S."/>
            <person name="Heitman J."/>
            <person name="Bruck T."/>
            <person name="Nowrousian M."/>
        </authorList>
    </citation>
    <scope>NUCLEOTIDE SEQUENCE [LARGE SCALE GENOMIC DNA]</scope>
    <source>
        <strain evidence="7 8">IBC0246</strain>
    </source>
</reference>
<dbReference type="GeneID" id="28983364"/>
<name>A0A0J0XR59_9TREE</name>
<evidence type="ECO:0000313" key="7">
    <source>
        <dbReference type="EMBL" id="KLT43557.1"/>
    </source>
</evidence>
<dbReference type="PANTHER" id="PTHR16453:SF9">
    <property type="entry name" value="GATOR COMPLEX PROTEIN MIOS"/>
    <property type="match status" value="1"/>
</dbReference>
<dbReference type="PANTHER" id="PTHR16453">
    <property type="entry name" value="WD40 DOMAIN-CONTAINING PROTEIN MIO FAMILY MEMBER"/>
    <property type="match status" value="1"/>
</dbReference>
<dbReference type="Proteomes" id="UP000053611">
    <property type="component" value="Unassembled WGS sequence"/>
</dbReference>
<sequence>MGEPRRIVLADPLAGGSRRARFAAAGQGAPGGSGDVKMFEWDNESEIMSMVGLHSEVSAGIKALAWSPNPMQRHLLALGLSTGRTQILTLSPSTLAMPTRGGQTTHSALLTVKHSRAVSSLAFSPADPLLLATGYDRHRSDYSLLIWDIADAIAAFPPDPEGDPTWQRPPERLEPGNLHGRGGDGVRHLQQYCASEAVHSLSWMPGSAHELLVGANNKALRMYDLRAPTRDAGGISGGAVVHWATRAVHYITPDPQKKQRLASVETGPAGSVVRLWDVRRPGQELASFEVADPSGVVALEWTGGTGQTGLGVGTREGGVNVWEVVSGGQRADGADNWTYCGGVRHVVKPKQQLMSFTFAPPTKSRRDVIFIVKDGTIGVGPLPAAPVLAFGAQADLTLATTGLTNIDPEISGMTRAPSPAAHVPPPPQSDRRSSHVDERRINRFQLAPERVSALLSEQREARSRSVSPGLVRRHGSRRDLRDQHEEEEMDDYEFGEEITGPDGLRRVLRHDAAFVMRRRAEEGYGLDSLELNAAVATRFPGAERVAGIWEFVDHFVRATGPEASQDGRYDLTYQGLWSIWTGLFGAEARVEAATAWGGRLQGGSGASTPRHGTPSESNADYNAAITRLNTARTAQGHIAAPGNHRLPHTDRMPQRRMMLAVCGENYAYDTMAEVHRLVDDEQRTKAACWAFFAGEEEPAITILMRSDDERHRLMGATIAGFMSQRRAERGSVFFHEHWQSMVDKVDDPYIRAVLMRIADSNWDGILYDESLPLLDRVAVAVCNQSDKELTNFLSNRLRRCITLGSLPGLALTGFTSAGVTLLQRFVDRTGDVQTAALLAAFFPRAQLSTGEVLTLDRWQDTYRSYLDSWLAWVPRCSFDVATIAERRRLHDDAKDTLQAVVVCRVCQRQLSRQSQEMLERKNALKGKMDPPPITVRTNICMYCQNALPRCCICLLHVRPPKNESADTMEDAYVACQTCRHGGHASHILGWFEGGLDGEPPHDMCPVAGCSCQCAAL</sequence>
<feature type="region of interest" description="Disordered" evidence="4">
    <location>
        <begin position="455"/>
        <end position="491"/>
    </location>
</feature>
<dbReference type="CDD" id="cd16691">
    <property type="entry name" value="mRING-H2-C3H3C2_Mio"/>
    <property type="match status" value="1"/>
</dbReference>
<keyword evidence="8" id="KW-1185">Reference proteome</keyword>
<dbReference type="RefSeq" id="XP_018280048.1">
    <property type="nucleotide sequence ID" value="XM_018422761.1"/>
</dbReference>
<feature type="domain" description="GATOR2 complex protein MIO zinc-ribbon like" evidence="5">
    <location>
        <begin position="935"/>
        <end position="1014"/>
    </location>
</feature>
<dbReference type="InterPro" id="IPR049092">
    <property type="entry name" value="MIOS_a-sol"/>
</dbReference>
<dbReference type="Pfam" id="PF17034">
    <property type="entry name" value="zinc_ribbon_16"/>
    <property type="match status" value="1"/>
</dbReference>
<proteinExistence type="inferred from homology"/>
<evidence type="ECO:0000313" key="8">
    <source>
        <dbReference type="Proteomes" id="UP000053611"/>
    </source>
</evidence>
<keyword evidence="3" id="KW-0677">Repeat</keyword>
<dbReference type="GO" id="GO:0005737">
    <property type="term" value="C:cytoplasm"/>
    <property type="evidence" value="ECO:0007669"/>
    <property type="project" value="TreeGrafter"/>
</dbReference>